<proteinExistence type="predicted"/>
<reference evidence="1 2" key="1">
    <citation type="journal article" date="2013" name="ISME J.">
        <title>A metabolic model for members of the genus Tetrasphaera involved in enhanced biological phosphorus removal.</title>
        <authorList>
            <person name="Kristiansen R."/>
            <person name="Nguyen H.T.T."/>
            <person name="Saunders A.M."/>
            <person name="Nielsen J.L."/>
            <person name="Wimmer R."/>
            <person name="Le V.Q."/>
            <person name="McIlroy S.J."/>
            <person name="Petrovski S."/>
            <person name="Seviour R.J."/>
            <person name="Calteau A."/>
            <person name="Nielsen K.L."/>
            <person name="Nielsen P.H."/>
        </authorList>
    </citation>
    <scope>NUCLEOTIDE SEQUENCE [LARGE SCALE GENOMIC DNA]</scope>
    <source>
        <strain evidence="1 2">T1-X7</strain>
    </source>
</reference>
<dbReference type="Proteomes" id="UP000035721">
    <property type="component" value="Unassembled WGS sequence"/>
</dbReference>
<evidence type="ECO:0000313" key="2">
    <source>
        <dbReference type="Proteomes" id="UP000035721"/>
    </source>
</evidence>
<name>A0A077LU00_9MICO</name>
<accession>A0A077LU00</accession>
<evidence type="ECO:0000313" key="1">
    <source>
        <dbReference type="EMBL" id="CCH76901.1"/>
    </source>
</evidence>
<dbReference type="STRING" id="1194083.BN12_1510014"/>
<sequence>MPNSLSRSTKQRCLATLSDGSAQCPNYAIVGATVCTAHTSPGGVRTAARRRLASLVPEAVERLGHEMRTAEKPSDRIRAATAIVKYGAGPSEVSLDEAKALLIERVRALVVPPRELPSAGEVDDIL</sequence>
<dbReference type="AlphaFoldDB" id="A0A077LU00"/>
<gene>
    <name evidence="1" type="ORF">BN12_1510014</name>
</gene>
<organism evidence="1 2">
    <name type="scientific">Nostocoides japonicum T1-X7</name>
    <dbReference type="NCBI Taxonomy" id="1194083"/>
    <lineage>
        <taxon>Bacteria</taxon>
        <taxon>Bacillati</taxon>
        <taxon>Actinomycetota</taxon>
        <taxon>Actinomycetes</taxon>
        <taxon>Micrococcales</taxon>
        <taxon>Intrasporangiaceae</taxon>
        <taxon>Nostocoides</taxon>
    </lineage>
</organism>
<dbReference type="EMBL" id="CAJB01000059">
    <property type="protein sequence ID" value="CCH76901.1"/>
    <property type="molecule type" value="Genomic_DNA"/>
</dbReference>
<dbReference type="RefSeq" id="WP_157635516.1">
    <property type="nucleotide sequence ID" value="NZ_HF570958.1"/>
</dbReference>
<keyword evidence="2" id="KW-1185">Reference proteome</keyword>
<protein>
    <submittedName>
        <fullName evidence="1">Uncharacterized protein</fullName>
    </submittedName>
</protein>
<comment type="caution">
    <text evidence="1">The sequence shown here is derived from an EMBL/GenBank/DDBJ whole genome shotgun (WGS) entry which is preliminary data.</text>
</comment>